<name>A0ABT5F655_9BACT</name>
<dbReference type="Proteomes" id="UP001221411">
    <property type="component" value="Unassembled WGS sequence"/>
</dbReference>
<feature type="transmembrane region" description="Helical" evidence="1">
    <location>
        <begin position="15"/>
        <end position="38"/>
    </location>
</feature>
<keyword evidence="1" id="KW-1133">Transmembrane helix</keyword>
<sequence length="40" mass="4225">MATDSSNEKAPTEDWSVPMLLGLAVVVLGGFFVFINAISP</sequence>
<proteinExistence type="predicted"/>
<dbReference type="RefSeq" id="WP_271929603.1">
    <property type="nucleotide sequence ID" value="NZ_JAQNDO010000001.1"/>
</dbReference>
<evidence type="ECO:0000313" key="3">
    <source>
        <dbReference type="Proteomes" id="UP001221411"/>
    </source>
</evidence>
<evidence type="ECO:0000313" key="2">
    <source>
        <dbReference type="EMBL" id="MDC0749588.1"/>
    </source>
</evidence>
<organism evidence="2 3">
    <name type="scientific">Polyangium mundeleinium</name>
    <dbReference type="NCBI Taxonomy" id="2995306"/>
    <lineage>
        <taxon>Bacteria</taxon>
        <taxon>Pseudomonadati</taxon>
        <taxon>Myxococcota</taxon>
        <taxon>Polyangia</taxon>
        <taxon>Polyangiales</taxon>
        <taxon>Polyangiaceae</taxon>
        <taxon>Polyangium</taxon>
    </lineage>
</organism>
<keyword evidence="1" id="KW-0472">Membrane</keyword>
<gene>
    <name evidence="2" type="ORF">POL67_50120</name>
</gene>
<accession>A0ABT5F655</accession>
<keyword evidence="3" id="KW-1185">Reference proteome</keyword>
<keyword evidence="1" id="KW-0812">Transmembrane</keyword>
<reference evidence="2 3" key="1">
    <citation type="submission" date="2022-11" db="EMBL/GenBank/DDBJ databases">
        <title>Minimal conservation of predation-associated metabolite biosynthetic gene clusters underscores biosynthetic potential of Myxococcota including descriptions for ten novel species: Archangium lansinium sp. nov., Myxococcus landrumus sp. nov., Nannocystis bai.</title>
        <authorList>
            <person name="Ahearne A."/>
            <person name="Stevens C."/>
            <person name="Dowd S."/>
        </authorList>
    </citation>
    <scope>NUCLEOTIDE SEQUENCE [LARGE SCALE GENOMIC DNA]</scope>
    <source>
        <strain evidence="2 3">RJM3</strain>
    </source>
</reference>
<evidence type="ECO:0000256" key="1">
    <source>
        <dbReference type="SAM" id="Phobius"/>
    </source>
</evidence>
<comment type="caution">
    <text evidence="2">The sequence shown here is derived from an EMBL/GenBank/DDBJ whole genome shotgun (WGS) entry which is preliminary data.</text>
</comment>
<dbReference type="EMBL" id="JAQNDO010000001">
    <property type="protein sequence ID" value="MDC0749588.1"/>
    <property type="molecule type" value="Genomic_DNA"/>
</dbReference>
<protein>
    <submittedName>
        <fullName evidence="2">Uncharacterized protein</fullName>
    </submittedName>
</protein>